<feature type="region of interest" description="Disordered" evidence="1">
    <location>
        <begin position="19"/>
        <end position="81"/>
    </location>
</feature>
<feature type="compositionally biased region" description="Polar residues" evidence="1">
    <location>
        <begin position="1016"/>
        <end position="1029"/>
    </location>
</feature>
<feature type="compositionally biased region" description="Low complexity" evidence="1">
    <location>
        <begin position="590"/>
        <end position="599"/>
    </location>
</feature>
<feature type="compositionally biased region" description="Polar residues" evidence="1">
    <location>
        <begin position="194"/>
        <end position="207"/>
    </location>
</feature>
<sequence length="2543" mass="280034">MLYRPEGRFAIEPEFLTVDPPPRVLIPRASNSPSLSSIGTHSSRYPDSEKTGHIQGQNRTGCYSQGDTSSPSDCSGPEVQNLSRSIPVEQVAASVRSSNKTNLYNYMLVPAPKLSNGQSPVQTLDGNMSAKSDNEPKKKPKIDYASVLSRRATPNLGSASSRATVSSWDLRDLPRDKPDRKSNNRISFEDLITSRHNSPYRCNQSQDSSEDRKSDVCDSSLSRQSEPSSLDDYFMSKRRSFTVAPKTLSSLPVSSGNLETHEKSKRRQTSLDDLRIIPITSGSTQTRQAIRPEGPIVSSCERTPDFQLGVLSLSSWAKQPKPVLPTLTSTQQSYSTLFKAKLSRDPNKIFDWTSSPSAEPSFAPPELPARERDPPRNFGSRFRSLTDLQYSEGLDQMPTKPLPSQYHSSKELRPVIPLDSTGSVKRTHMTNETSTRGTAQTPGVLPLSRNSCTESLSRTHPIDSLKMNLEVSTMVASQAQQNISPPLPSVATVAEGLIFSDSSKCQQSLEEGEGKTKLEEISDNIGSAENSTLTSIERQSGQSLLRNRNTGKGSPELAAVSTDRHPDSMVIAGAQSNADDEWIRPAGSITSPSTSNNSPLEDGKTERFQPGAVSLYPPMNPLKPQRSNLPQEYSKSGTTASHMSGPTNPFGSDEEVSDTVVRRKSQTLDRCEEKLSHQSTVPLSRSAITYSKLLCPFVDASDSDQKDDLDNLLPVSVAPSRSSALRCDELTIRRNSYPEENNPFGTQYHGIDTDLLTTSTSYNSRNEPRSDVNTPVGTLPRKFGGMGLASAWPTAMVKSSPETYDKSLNPFTEPESESLTSVASSSIISTASVSAPDSASKPPVPPRSINNKNRKKKQAPLPPVLSDPRKAVTEATTIFVEGNSTGNSGLSTVSLKMEPSVESSVKKRTGVQRLKKSEDVMKSEAPVCGGDAPKAEDKLKKLSLSVPKRDKDGGDYTEHSDISEIDLNLLHSLSALPPLLQESGDKKDSKGIETPTIPKQESPAETPTMEEPTGNRLLQKNLQVSSNKETAAGAEKGKELLTPKNLKTTSNDRSSFEVASVPEPQKKISHKQQRKRAPSIPSKKNTRIVTSVPDKSSGDSKAMDDKKSKKSSSSKRESLVSSFEDHDPESTYVPCKSKLPSAEHPTLAFSSLLIGTSEVLDTENESDCDLWEDVSTTSCSDLDHCDELEKSREQTNLQRESSQQPGQHRSRIEIDFIPSELDAALPDPISFTTGDRHVSLYPSVNTREVTAPPSTTKGSSPAKQSAKTFVRRKPKRYPTQQRRAARPVIIKYVYQTATSQYIYKPNASEGSTLSKTEFSGPDLSEVNNVTNGVLVTKRECIVKISQRKDALSTEGQLAGINDFWKAITADHHDTEYVNLTQKAQAESTLRDVDTEALNKVNPKHYDDVTKHKAVNDEVSFNSPFVIVPSVVPTPNFDFQVDLAMDSTMETVEPIEQFQNQWNDLPHIDINWDEYASTSGSSPFMSEKDILEKIEDAQMDMRRKQRALSIIPEYPEDESEEEKGHKIVLTTNLDDELPPKYDSDKDCELSITTFPLQGQQNTERQDVVSFNGTVFHLQDISEESEHFQVHHVVYPTDADESFDTIDEGCFYGKKEQLSSGISSKSNKNITDVKDESLQTTDTAESQPFTVLANSATKNPPSRVKLNENCFFKELCSTRTDVFIEDRADNRSSSVVEQITTNENYEGSPMLNPATNTLKKKNNELEDKAQTKDNEPPHDESEGCIGQAGPEKVDIEIPAVKAEDTTDKEPAISTETSSGRASPTAAAARETPSNDMDTKPFLRADSPPHITPTWPAQENKIEILDNSFEDDDQGDDITGKLNKLLLQEFARRRQNEKPGIPETSGTCDLDTDSFFPSGTGSLRDLDFRTSDPEVDSKPKAKALPLPPVNLISRRYSAGDEMAYRNMASSRDSATVQSRINSTSVLQSEIVTNKTVAAAEKQAPGKNAVKTPQDTTQQSADKWRVWPTDLITPPSSTPPCTGSIKGPTQQPVGIVRVALQRPAAEGPPQLATRLTPSRPAPLRPVPPTPIPPTSLKTVINQQTTAGSAEIADASTEIAPREPLKRFSPIRPAPSPPLAPELNRILASSTIPSEASIKQGDHTESFKDDQIAQRFNKFVFPSILPPLSNMNSERRRSSCVKSPSPIVEVRSKDGSRAPNSSPASNTSTRSDSPVFSLHQSAQVKETTAGVTLTLCPLAEQSVRVSSPSAEGASGQSLERQVVDGSQNAGEGLTYQQGRPENEPSYEEDMRRRRKTVSEDEMECILRRTLDFGVGEDRLSHQTRNIEERQACLSAEARIVERQIWESTKDSPINGDYPRVVLDPSVGKYYMANEANAKMFRGDLIADLYRILNVKNQLRDKYSQLKFLQCYNELQRNQTDIEVRLRKLACTPNGRTATLSFEDYNYERALVNRLVEVVTQRDRLVEMMDEQNKRKKALAHTSQSLSDLGSDSFGLLPMKSSKSSGSPDRTNHGKGKIRKKRHGVKHFLKKQYSSLIKRTGFAHSGNSWDRIDLTTQQTEGEASDSCTE</sequence>
<dbReference type="InterPro" id="IPR022735">
    <property type="entry name" value="bMERB_dom"/>
</dbReference>
<feature type="region of interest" description="Disordered" evidence="1">
    <location>
        <begin position="1850"/>
        <end position="1899"/>
    </location>
</feature>
<feature type="compositionally biased region" description="Polar residues" evidence="1">
    <location>
        <begin position="1246"/>
        <end position="1267"/>
    </location>
</feature>
<feature type="region of interest" description="Disordered" evidence="1">
    <location>
        <begin position="2450"/>
        <end position="2496"/>
    </location>
</feature>
<evidence type="ECO:0000313" key="3">
    <source>
        <dbReference type="EnsemblMetazoa" id="XP_022655163"/>
    </source>
</evidence>
<proteinExistence type="predicted"/>
<feature type="compositionally biased region" description="Polar residues" evidence="1">
    <location>
        <begin position="54"/>
        <end position="81"/>
    </location>
</feature>
<dbReference type="SMART" id="SM01203">
    <property type="entry name" value="DUF3585"/>
    <property type="match status" value="1"/>
</dbReference>
<feature type="region of interest" description="Disordered" evidence="1">
    <location>
        <begin position="1190"/>
        <end position="1210"/>
    </location>
</feature>
<dbReference type="KEGG" id="vde:111247898"/>
<feature type="compositionally biased region" description="Polar residues" evidence="1">
    <location>
        <begin position="2221"/>
        <end position="2254"/>
    </location>
</feature>
<feature type="compositionally biased region" description="Polar residues" evidence="1">
    <location>
        <begin position="248"/>
        <end position="258"/>
    </location>
</feature>
<feature type="region of interest" description="Disordered" evidence="1">
    <location>
        <begin position="2142"/>
        <end position="2191"/>
    </location>
</feature>
<feature type="region of interest" description="Disordered" evidence="1">
    <location>
        <begin position="2221"/>
        <end position="2270"/>
    </location>
</feature>
<accession>A0A7M7M7E2</accession>
<feature type="compositionally biased region" description="Pro residues" evidence="1">
    <location>
        <begin position="2035"/>
        <end position="2049"/>
    </location>
</feature>
<feature type="compositionally biased region" description="Polar residues" evidence="1">
    <location>
        <begin position="115"/>
        <end position="131"/>
    </location>
</feature>
<name>A0A7M7M7E2_VARDE</name>
<feature type="region of interest" description="Disordered" evidence="1">
    <location>
        <begin position="897"/>
        <end position="959"/>
    </location>
</feature>
<feature type="region of interest" description="Disordered" evidence="1">
    <location>
        <begin position="2021"/>
        <end position="2051"/>
    </location>
</feature>
<feature type="domain" description="BMERB" evidence="2">
    <location>
        <begin position="2296"/>
        <end position="2451"/>
    </location>
</feature>
<feature type="region of interest" description="Disordered" evidence="1">
    <location>
        <begin position="349"/>
        <end position="381"/>
    </location>
</feature>
<feature type="compositionally biased region" description="Low complexity" evidence="1">
    <location>
        <begin position="817"/>
        <end position="834"/>
    </location>
</feature>
<dbReference type="EnsemblMetazoa" id="XM_022799428">
    <property type="protein sequence ID" value="XP_022655163"/>
    <property type="gene ID" value="LOC111247898"/>
</dbReference>
<feature type="compositionally biased region" description="Low complexity" evidence="1">
    <location>
        <begin position="2459"/>
        <end position="2471"/>
    </location>
</feature>
<reference evidence="3" key="1">
    <citation type="submission" date="2021-01" db="UniProtKB">
        <authorList>
            <consortium name="EnsemblMetazoa"/>
        </authorList>
    </citation>
    <scope>IDENTIFICATION</scope>
</reference>
<feature type="compositionally biased region" description="Basic residues" evidence="1">
    <location>
        <begin position="1067"/>
        <end position="1077"/>
    </location>
</feature>
<feature type="compositionally biased region" description="Polar residues" evidence="1">
    <location>
        <begin position="1194"/>
        <end position="1207"/>
    </location>
</feature>
<organism evidence="3 4">
    <name type="scientific">Varroa destructor</name>
    <name type="common">Honeybee mite</name>
    <dbReference type="NCBI Taxonomy" id="109461"/>
    <lineage>
        <taxon>Eukaryota</taxon>
        <taxon>Metazoa</taxon>
        <taxon>Ecdysozoa</taxon>
        <taxon>Arthropoda</taxon>
        <taxon>Chelicerata</taxon>
        <taxon>Arachnida</taxon>
        <taxon>Acari</taxon>
        <taxon>Parasitiformes</taxon>
        <taxon>Mesostigmata</taxon>
        <taxon>Gamasina</taxon>
        <taxon>Dermanyssoidea</taxon>
        <taxon>Varroidae</taxon>
        <taxon>Varroa</taxon>
    </lineage>
</organism>
<feature type="region of interest" description="Disordered" evidence="1">
    <location>
        <begin position="1725"/>
        <end position="1815"/>
    </location>
</feature>
<feature type="compositionally biased region" description="Basic and acidic residues" evidence="1">
    <location>
        <begin position="1725"/>
        <end position="1739"/>
    </location>
</feature>
<protein>
    <recommendedName>
        <fullName evidence="2">BMERB domain-containing protein</fullName>
    </recommendedName>
</protein>
<evidence type="ECO:0000259" key="2">
    <source>
        <dbReference type="Pfam" id="PF12130"/>
    </source>
</evidence>
<feature type="compositionally biased region" description="Polar residues" evidence="1">
    <location>
        <begin position="625"/>
        <end position="650"/>
    </location>
</feature>
<feature type="compositionally biased region" description="Basic and acidic residues" evidence="1">
    <location>
        <begin position="1881"/>
        <end position="1896"/>
    </location>
</feature>
<feature type="compositionally biased region" description="Basic and acidic residues" evidence="1">
    <location>
        <begin position="947"/>
        <end position="959"/>
    </location>
</feature>
<evidence type="ECO:0000313" key="4">
    <source>
        <dbReference type="Proteomes" id="UP000594260"/>
    </source>
</evidence>
<dbReference type="Pfam" id="PF12130">
    <property type="entry name" value="bMERB_dom"/>
    <property type="match status" value="1"/>
</dbReference>
<feature type="compositionally biased region" description="Basic residues" evidence="1">
    <location>
        <begin position="2487"/>
        <end position="2496"/>
    </location>
</feature>
<feature type="region of interest" description="Disordered" evidence="1">
    <location>
        <begin position="575"/>
        <end position="606"/>
    </location>
</feature>
<feature type="region of interest" description="Disordered" evidence="1">
    <location>
        <begin position="1246"/>
        <end position="1282"/>
    </location>
</feature>
<evidence type="ECO:0000256" key="1">
    <source>
        <dbReference type="SAM" id="MobiDB-lite"/>
    </source>
</evidence>
<feature type="region of interest" description="Disordered" evidence="1">
    <location>
        <begin position="979"/>
        <end position="1141"/>
    </location>
</feature>
<feature type="region of interest" description="Disordered" evidence="1">
    <location>
        <begin position="800"/>
        <end position="869"/>
    </location>
</feature>
<feature type="compositionally biased region" description="Polar residues" evidence="1">
    <location>
        <begin position="427"/>
        <end position="441"/>
    </location>
</feature>
<dbReference type="Proteomes" id="UP000594260">
    <property type="component" value="Unplaced"/>
</dbReference>
<feature type="compositionally biased region" description="Polar residues" evidence="1">
    <location>
        <begin position="540"/>
        <end position="552"/>
    </location>
</feature>
<dbReference type="RefSeq" id="XP_022655163.1">
    <property type="nucleotide sequence ID" value="XM_022799428.1"/>
</dbReference>
<feature type="compositionally biased region" description="Basic and acidic residues" evidence="1">
    <location>
        <begin position="1096"/>
        <end position="1107"/>
    </location>
</feature>
<feature type="region of interest" description="Disordered" evidence="1">
    <location>
        <begin position="248"/>
        <end position="269"/>
    </location>
</feature>
<dbReference type="OrthoDB" id="10017054at2759"/>
<feature type="region of interest" description="Disordered" evidence="1">
    <location>
        <begin position="111"/>
        <end position="140"/>
    </location>
</feature>
<feature type="compositionally biased region" description="Basic and acidic residues" evidence="1">
    <location>
        <begin position="1749"/>
        <end position="1768"/>
    </location>
</feature>
<feature type="compositionally biased region" description="Basic and acidic residues" evidence="1">
    <location>
        <begin position="1114"/>
        <end position="1129"/>
    </location>
</feature>
<feature type="region of interest" description="Disordered" evidence="1">
    <location>
        <begin position="620"/>
        <end position="666"/>
    </location>
</feature>
<feature type="region of interest" description="Disordered" evidence="1">
    <location>
        <begin position="540"/>
        <end position="560"/>
    </location>
</feature>
<feature type="compositionally biased region" description="Low complexity" evidence="1">
    <location>
        <begin position="219"/>
        <end position="228"/>
    </location>
</feature>
<dbReference type="InParanoid" id="A0A7M7M7E2"/>
<feature type="compositionally biased region" description="Basic and acidic residues" evidence="1">
    <location>
        <begin position="171"/>
        <end position="182"/>
    </location>
</feature>
<feature type="compositionally biased region" description="Polar residues" evidence="1">
    <location>
        <begin position="29"/>
        <end position="43"/>
    </location>
</feature>
<keyword evidence="4" id="KW-1185">Reference proteome</keyword>
<feature type="region of interest" description="Disordered" evidence="1">
    <location>
        <begin position="171"/>
        <end position="231"/>
    </location>
</feature>
<dbReference type="GeneID" id="111247898"/>
<feature type="region of interest" description="Disordered" evidence="1">
    <location>
        <begin position="427"/>
        <end position="447"/>
    </location>
</feature>
<feature type="compositionally biased region" description="Polar residues" evidence="1">
    <location>
        <begin position="2173"/>
        <end position="2191"/>
    </location>
</feature>